<accession>A0AA97H360</accession>
<organism evidence="1 2">
    <name type="scientific">Caproicibacterium argilliputei</name>
    <dbReference type="NCBI Taxonomy" id="3030016"/>
    <lineage>
        <taxon>Bacteria</taxon>
        <taxon>Bacillati</taxon>
        <taxon>Bacillota</taxon>
        <taxon>Clostridia</taxon>
        <taxon>Eubacteriales</taxon>
        <taxon>Oscillospiraceae</taxon>
        <taxon>Caproicibacterium</taxon>
    </lineage>
</organism>
<name>A0AA97H360_9FIRM</name>
<reference evidence="1" key="1">
    <citation type="submission" date="2023-09" db="EMBL/GenBank/DDBJ databases">
        <authorList>
            <person name="Zeng C."/>
        </authorList>
    </citation>
    <scope>NUCLEOTIDE SEQUENCE</scope>
    <source>
        <strain evidence="1">ZCY20-5</strain>
    </source>
</reference>
<dbReference type="RefSeq" id="WP_275846016.1">
    <property type="nucleotide sequence ID" value="NZ_CP135996.1"/>
</dbReference>
<sequence>MLAGEFCFINNQYYKDFPDQNLMRNKEATAGKLHNRPCFFCFSDSINADIYWLVPASSRYDKYKGIYDKKVQRYGHCKTIVLGELLGKPAAFLIQNMCPITPKYISEIYFNKNHIPVRMDYKFTSAIIKNSHDVLRMVLLGNQRIVFPDIMSIYKGLEQQLKLEKSIQQEAQSLTARLLTAKNQAEYLNSERSERMVKIHREHDEPEK</sequence>
<dbReference type="Gene3D" id="3.10.129.130">
    <property type="match status" value="1"/>
</dbReference>
<reference evidence="1" key="2">
    <citation type="submission" date="2024-06" db="EMBL/GenBank/DDBJ databases">
        <title>Caproicibacterium argilliputei sp. nov, a novel caproic acid producing anaerobic bacterium isolated from pit mud.</title>
        <authorList>
            <person name="Xia S."/>
        </authorList>
    </citation>
    <scope>NUCLEOTIDE SEQUENCE</scope>
    <source>
        <strain evidence="1">ZCY20-5</strain>
    </source>
</reference>
<dbReference type="KEGG" id="carl:PXC00_03045"/>
<dbReference type="Proteomes" id="UP001300604">
    <property type="component" value="Chromosome"/>
</dbReference>
<proteinExistence type="predicted"/>
<protein>
    <submittedName>
        <fullName evidence="1">Uncharacterized protein</fullName>
    </submittedName>
</protein>
<gene>
    <name evidence="1" type="ORF">PXC00_03045</name>
</gene>
<dbReference type="EMBL" id="CP135996">
    <property type="protein sequence ID" value="WOC32867.1"/>
    <property type="molecule type" value="Genomic_DNA"/>
</dbReference>
<evidence type="ECO:0000313" key="2">
    <source>
        <dbReference type="Proteomes" id="UP001300604"/>
    </source>
</evidence>
<dbReference type="AlphaFoldDB" id="A0AA97H360"/>
<dbReference type="InterPro" id="IPR053735">
    <property type="entry name" value="Type_III_TA_endoRNase"/>
</dbReference>
<dbReference type="CDD" id="cd17492">
    <property type="entry name" value="toxin_CptN"/>
    <property type="match status" value="1"/>
</dbReference>
<evidence type="ECO:0000313" key="1">
    <source>
        <dbReference type="EMBL" id="WOC32867.1"/>
    </source>
</evidence>
<dbReference type="InterPro" id="IPR058108">
    <property type="entry name" value="CptIN-like"/>
</dbReference>
<keyword evidence="2" id="KW-1185">Reference proteome</keyword>
<dbReference type="NCBIfam" id="NF047359">
    <property type="entry name" value="CptIN"/>
    <property type="match status" value="1"/>
</dbReference>